<evidence type="ECO:0000256" key="1">
    <source>
        <dbReference type="ARBA" id="ARBA00004370"/>
    </source>
</evidence>
<dbReference type="GO" id="GO:0016477">
    <property type="term" value="P:cell migration"/>
    <property type="evidence" value="ECO:0007669"/>
    <property type="project" value="TreeGrafter"/>
</dbReference>
<dbReference type="GO" id="GO:0016342">
    <property type="term" value="C:catenin complex"/>
    <property type="evidence" value="ECO:0007669"/>
    <property type="project" value="TreeGrafter"/>
</dbReference>
<dbReference type="SUPFAM" id="SSF49313">
    <property type="entry name" value="Cadherin-like"/>
    <property type="match status" value="6"/>
</dbReference>
<feature type="domain" description="Cadherin" evidence="7">
    <location>
        <begin position="203"/>
        <end position="317"/>
    </location>
</feature>
<dbReference type="PANTHER" id="PTHR24027:SF423">
    <property type="entry name" value="PROTOCADHERIN-16"/>
    <property type="match status" value="1"/>
</dbReference>
<dbReference type="PANTHER" id="PTHR24027">
    <property type="entry name" value="CADHERIN-23"/>
    <property type="match status" value="1"/>
</dbReference>
<reference evidence="8 9" key="2">
    <citation type="submission" date="2018-11" db="EMBL/GenBank/DDBJ databases">
        <authorList>
            <consortium name="Pathogen Informatics"/>
        </authorList>
    </citation>
    <scope>NUCLEOTIDE SEQUENCE [LARGE SCALE GENOMIC DNA]</scope>
    <source>
        <strain evidence="8 9">NST_G2</strain>
    </source>
</reference>
<name>A0A183SFP3_SCHSO</name>
<dbReference type="PROSITE" id="PS00232">
    <property type="entry name" value="CADHERIN_1"/>
    <property type="match status" value="2"/>
</dbReference>
<dbReference type="EMBL" id="UYSU01032408">
    <property type="protein sequence ID" value="VDL89426.1"/>
    <property type="molecule type" value="Genomic_DNA"/>
</dbReference>
<keyword evidence="9" id="KW-1185">Reference proteome</keyword>
<evidence type="ECO:0000313" key="8">
    <source>
        <dbReference type="EMBL" id="VDL89426.1"/>
    </source>
</evidence>
<keyword evidence="4 6" id="KW-0472">Membrane</keyword>
<evidence type="ECO:0000256" key="6">
    <source>
        <dbReference type="SAM" id="Phobius"/>
    </source>
</evidence>
<dbReference type="InterPro" id="IPR015919">
    <property type="entry name" value="Cadherin-like_sf"/>
</dbReference>
<dbReference type="OrthoDB" id="6252479at2759"/>
<keyword evidence="6" id="KW-0812">Transmembrane</keyword>
<gene>
    <name evidence="8" type="ORF">SSLN_LOCUS3041</name>
</gene>
<comment type="subcellular location">
    <subcellularLocation>
        <location evidence="1">Membrane</location>
    </subcellularLocation>
</comment>
<dbReference type="CDD" id="cd11304">
    <property type="entry name" value="Cadherin_repeat"/>
    <property type="match status" value="6"/>
</dbReference>
<feature type="domain" description="Cadherin" evidence="7">
    <location>
        <begin position="484"/>
        <end position="588"/>
    </location>
</feature>
<accession>A0A183SFP3</accession>
<evidence type="ECO:0000313" key="9">
    <source>
        <dbReference type="Proteomes" id="UP000275846"/>
    </source>
</evidence>
<reference evidence="10" key="1">
    <citation type="submission" date="2016-06" db="UniProtKB">
        <authorList>
            <consortium name="WormBaseParasite"/>
        </authorList>
    </citation>
    <scope>IDENTIFICATION</scope>
</reference>
<dbReference type="Pfam" id="PF00028">
    <property type="entry name" value="Cadherin"/>
    <property type="match status" value="3"/>
</dbReference>
<dbReference type="InterPro" id="IPR039808">
    <property type="entry name" value="Cadherin"/>
</dbReference>
<organism evidence="10">
    <name type="scientific">Schistocephalus solidus</name>
    <name type="common">Tapeworm</name>
    <dbReference type="NCBI Taxonomy" id="70667"/>
    <lineage>
        <taxon>Eukaryota</taxon>
        <taxon>Metazoa</taxon>
        <taxon>Spiralia</taxon>
        <taxon>Lophotrochozoa</taxon>
        <taxon>Platyhelminthes</taxon>
        <taxon>Cestoda</taxon>
        <taxon>Eucestoda</taxon>
        <taxon>Diphyllobothriidea</taxon>
        <taxon>Diphyllobothriidae</taxon>
        <taxon>Schistocephalus</taxon>
    </lineage>
</organism>
<evidence type="ECO:0000256" key="5">
    <source>
        <dbReference type="PROSITE-ProRule" id="PRU00043"/>
    </source>
</evidence>
<dbReference type="STRING" id="70667.A0A183SFP3"/>
<dbReference type="WBParaSite" id="SSLN_0000314101-mRNA-1">
    <property type="protein sequence ID" value="SSLN_0000314101-mRNA-1"/>
    <property type="gene ID" value="SSLN_0000314101"/>
</dbReference>
<proteinExistence type="predicted"/>
<keyword evidence="3 5" id="KW-0106">Calcium</keyword>
<dbReference type="GO" id="GO:0008013">
    <property type="term" value="F:beta-catenin binding"/>
    <property type="evidence" value="ECO:0007669"/>
    <property type="project" value="TreeGrafter"/>
</dbReference>
<feature type="domain" description="Cadherin" evidence="7">
    <location>
        <begin position="589"/>
        <end position="716"/>
    </location>
</feature>
<dbReference type="PRINTS" id="PR00205">
    <property type="entry name" value="CADHERIN"/>
</dbReference>
<evidence type="ECO:0000259" key="7">
    <source>
        <dbReference type="PROSITE" id="PS50268"/>
    </source>
</evidence>
<evidence type="ECO:0000256" key="4">
    <source>
        <dbReference type="ARBA" id="ARBA00023136"/>
    </source>
</evidence>
<dbReference type="PROSITE" id="PS50268">
    <property type="entry name" value="CADHERIN_2"/>
    <property type="match status" value="6"/>
</dbReference>
<evidence type="ECO:0000313" key="10">
    <source>
        <dbReference type="WBParaSite" id="SSLN_0000314101-mRNA-1"/>
    </source>
</evidence>
<dbReference type="InterPro" id="IPR020894">
    <property type="entry name" value="Cadherin_CS"/>
</dbReference>
<dbReference type="AlphaFoldDB" id="A0A183SFP3"/>
<keyword evidence="6" id="KW-1133">Transmembrane helix</keyword>
<dbReference type="Gene3D" id="2.60.40.60">
    <property type="entry name" value="Cadherins"/>
    <property type="match status" value="7"/>
</dbReference>
<evidence type="ECO:0000256" key="3">
    <source>
        <dbReference type="ARBA" id="ARBA00022837"/>
    </source>
</evidence>
<dbReference type="GO" id="GO:0045296">
    <property type="term" value="F:cadherin binding"/>
    <property type="evidence" value="ECO:0007669"/>
    <property type="project" value="TreeGrafter"/>
</dbReference>
<sequence>MDAYDAIYPSMKAYAGGDQVEIEVFENATIGSVVLKDLRGYLHISQERQVRLGPGPFSSFFQLNSDYTLTVLKCLDLESGDLCHAVKSCCQNEGSMQTAPTFLSQNEATYNQLGYNQFFTKGPQCRLNAVVLANDGGSTTLKPFSRISALIKDVNDNAPHFTHVNLEVDVGRSEISHGSGTDCLQITFPEGMEGIGQSFGLPTAVDDDFLPENSAITYFIAMNSPESDSFHEHGTIRKVELPIDTSRSTPTWVAVGPFRLVYQTKDSSLALEVARELDRETQSEYELILYAADSGGKQSTMCLHVYVLDLNEYAPTFLTVTQLGNVEVSEMLDQGSDWRLIQIYENISVPTALIQVVAEDKDAPPANKIIYKLGPGFPPNEAVITFSLESLTGRLTLERSLDYERTKRYKLSVLAIDANCDSTLEMEHLTKRPLAKTSRAITESIKKERKTATLTLDIRVKDCNDNTPNIKLQGTVSDGQTRPNGDIETLEVLENSPQGMSLVFFSALDRDQGDAGLTMCQLLNWTHKFRIHKFADFYSLETAGELDREQKNEYILTIECSDSGNPPLASQKSIRVVLLDENDEAPQFTQPIYAFHVAEGSPPGTLLLTIGENQPMAVTAFDRDLNNSLVYHIEPSTAPSPRFEIDHSDMGDQSMAFDYQLFDVDASNGQLSTKSVLDREQRKSHQFSLCVSDGQHKTCTEVIVHLDDANDNPPTFERETYIIRLTENEQIFEPLITFNVTDVDIGNLGFTFAIEPFQSSGGSSSESDSAAATTPIFSSEVRTLHRHFSIRENKLFLRHPLDREKRAHFHFMVRVTDSQKMMVNGLLQSKNLSSAAEIFVEVADTNDNAPVFIFPNASAGSEGGNQLNVSCRETMGSSIGHIEATDADLGRNGTIVYSVIQGPVSNELFYLDKQSGELFVNSGSLIDNCDSVFLLVVSADDLGPPQSKKGRPLAVERLLIRLQNQPTLAEYMSLSSRQQVNDQEGLDSIRGGGGGGYFGMPAKTMLSVVLGGCIVFLTGLFLAWLILMIYNRSKKRHRDRLDMEFQAQRCLDVAASQSESFLHPFANFTPQVGLPAQGPVLRYAVSLKDSSPSRKGIF</sequence>
<feature type="domain" description="Cadherin" evidence="7">
    <location>
        <begin position="341"/>
        <end position="470"/>
    </location>
</feature>
<dbReference type="Proteomes" id="UP000275846">
    <property type="component" value="Unassembled WGS sequence"/>
</dbReference>
<evidence type="ECO:0000256" key="2">
    <source>
        <dbReference type="ARBA" id="ARBA00022737"/>
    </source>
</evidence>
<protein>
    <submittedName>
        <fullName evidence="10">Protocadherin Fat 1</fullName>
    </submittedName>
</protein>
<dbReference type="InterPro" id="IPR002126">
    <property type="entry name" value="Cadherin-like_dom"/>
</dbReference>
<keyword evidence="2" id="KW-0677">Repeat</keyword>
<feature type="transmembrane region" description="Helical" evidence="6">
    <location>
        <begin position="1005"/>
        <end position="1030"/>
    </location>
</feature>
<dbReference type="SMART" id="SM00112">
    <property type="entry name" value="CA"/>
    <property type="match status" value="6"/>
</dbReference>
<feature type="domain" description="Cadherin" evidence="7">
    <location>
        <begin position="876"/>
        <end position="968"/>
    </location>
</feature>
<dbReference type="GO" id="GO:0005509">
    <property type="term" value="F:calcium ion binding"/>
    <property type="evidence" value="ECO:0007669"/>
    <property type="project" value="UniProtKB-UniRule"/>
</dbReference>
<feature type="domain" description="Cadherin" evidence="7">
    <location>
        <begin position="717"/>
        <end position="852"/>
    </location>
</feature>
<dbReference type="GO" id="GO:0007156">
    <property type="term" value="P:homophilic cell adhesion via plasma membrane adhesion molecules"/>
    <property type="evidence" value="ECO:0007669"/>
    <property type="project" value="InterPro"/>
</dbReference>